<accession>A0A438JN68</accession>
<dbReference type="InterPro" id="IPR036397">
    <property type="entry name" value="RNaseH_sf"/>
</dbReference>
<dbReference type="AlphaFoldDB" id="A0A438JN68"/>
<dbReference type="GO" id="GO:0003676">
    <property type="term" value="F:nucleic acid binding"/>
    <property type="evidence" value="ECO:0007669"/>
    <property type="project" value="InterPro"/>
</dbReference>
<dbReference type="SUPFAM" id="SSF53098">
    <property type="entry name" value="Ribonuclease H-like"/>
    <property type="match status" value="1"/>
</dbReference>
<evidence type="ECO:0000313" key="2">
    <source>
        <dbReference type="EMBL" id="RVX10403.1"/>
    </source>
</evidence>
<dbReference type="InterPro" id="IPR002156">
    <property type="entry name" value="RNaseH_domain"/>
</dbReference>
<organism evidence="2 3">
    <name type="scientific">Vitis vinifera</name>
    <name type="common">Grape</name>
    <dbReference type="NCBI Taxonomy" id="29760"/>
    <lineage>
        <taxon>Eukaryota</taxon>
        <taxon>Viridiplantae</taxon>
        <taxon>Streptophyta</taxon>
        <taxon>Embryophyta</taxon>
        <taxon>Tracheophyta</taxon>
        <taxon>Spermatophyta</taxon>
        <taxon>Magnoliopsida</taxon>
        <taxon>eudicotyledons</taxon>
        <taxon>Gunneridae</taxon>
        <taxon>Pentapetalae</taxon>
        <taxon>rosids</taxon>
        <taxon>Vitales</taxon>
        <taxon>Vitaceae</taxon>
        <taxon>Viteae</taxon>
        <taxon>Vitis</taxon>
    </lineage>
</organism>
<comment type="caution">
    <text evidence="2">The sequence shown here is derived from an EMBL/GenBank/DDBJ whole genome shotgun (WGS) entry which is preliminary data.</text>
</comment>
<gene>
    <name evidence="2" type="ORF">CK203_016897</name>
</gene>
<name>A0A438JN68_VITVI</name>
<dbReference type="PANTHER" id="PTHR48475">
    <property type="entry name" value="RIBONUCLEASE H"/>
    <property type="match status" value="1"/>
</dbReference>
<feature type="domain" description="RNase H type-1" evidence="1">
    <location>
        <begin position="57"/>
        <end position="138"/>
    </location>
</feature>
<dbReference type="InterPro" id="IPR012337">
    <property type="entry name" value="RNaseH-like_sf"/>
</dbReference>
<evidence type="ECO:0000259" key="1">
    <source>
        <dbReference type="Pfam" id="PF13456"/>
    </source>
</evidence>
<dbReference type="PANTHER" id="PTHR48475:SF2">
    <property type="entry name" value="RIBONUCLEASE H"/>
    <property type="match status" value="1"/>
</dbReference>
<reference evidence="2 3" key="1">
    <citation type="journal article" date="2018" name="PLoS Genet.">
        <title>Population sequencing reveals clonal diversity and ancestral inbreeding in the grapevine cultivar Chardonnay.</title>
        <authorList>
            <person name="Roach M.J."/>
            <person name="Johnson D.L."/>
            <person name="Bohlmann J."/>
            <person name="van Vuuren H.J."/>
            <person name="Jones S.J."/>
            <person name="Pretorius I.S."/>
            <person name="Schmidt S.A."/>
            <person name="Borneman A.R."/>
        </authorList>
    </citation>
    <scope>NUCLEOTIDE SEQUENCE [LARGE SCALE GENOMIC DNA]</scope>
    <source>
        <strain evidence="3">cv. Chardonnay</strain>
        <tissue evidence="2">Leaf</tissue>
    </source>
</reference>
<dbReference type="Pfam" id="PF13456">
    <property type="entry name" value="RVT_3"/>
    <property type="match status" value="1"/>
</dbReference>
<sequence length="195" mass="22094">MSGRMLQWAIELSEYGIKYRPKLSMKGQVMTDFVVESPQQLARDGEPNKQAIQLGFLASSNEAEYEAILSGLDLALALSVSKLRIYSDSQLVVRYVQEEYGAKDERMTRYLTKVRDTLQRLGEWTIEKVSQADNVRVDAPNRNNCLASHQRNHILPIYVQTNPSITKAPACNAIEESQEWTGVIKEYLRTGALPE</sequence>
<proteinExistence type="predicted"/>
<evidence type="ECO:0000313" key="3">
    <source>
        <dbReference type="Proteomes" id="UP000288805"/>
    </source>
</evidence>
<protein>
    <recommendedName>
        <fullName evidence="1">RNase H type-1 domain-containing protein</fullName>
    </recommendedName>
</protein>
<dbReference type="Proteomes" id="UP000288805">
    <property type="component" value="Unassembled WGS sequence"/>
</dbReference>
<dbReference type="Gene3D" id="3.30.420.10">
    <property type="entry name" value="Ribonuclease H-like superfamily/Ribonuclease H"/>
    <property type="match status" value="1"/>
</dbReference>
<dbReference type="GO" id="GO:0004523">
    <property type="term" value="F:RNA-DNA hybrid ribonuclease activity"/>
    <property type="evidence" value="ECO:0007669"/>
    <property type="project" value="InterPro"/>
</dbReference>
<dbReference type="EMBL" id="QGNW01000034">
    <property type="protein sequence ID" value="RVX10403.1"/>
    <property type="molecule type" value="Genomic_DNA"/>
</dbReference>
<dbReference type="CDD" id="cd09279">
    <property type="entry name" value="RNase_HI_like"/>
    <property type="match status" value="1"/>
</dbReference>